<name>A0A2W7I1F5_9FLAO</name>
<reference evidence="1 2" key="1">
    <citation type="submission" date="2018-06" db="EMBL/GenBank/DDBJ databases">
        <title>Genomic Encyclopedia of Archaeal and Bacterial Type Strains, Phase II (KMG-II): from individual species to whole genera.</title>
        <authorList>
            <person name="Goeker M."/>
        </authorList>
    </citation>
    <scope>NUCLEOTIDE SEQUENCE [LARGE SCALE GENOMIC DNA]</scope>
    <source>
        <strain evidence="1 2">DSM 15361</strain>
    </source>
</reference>
<dbReference type="EMBL" id="QKYV01000004">
    <property type="protein sequence ID" value="PZW40564.1"/>
    <property type="molecule type" value="Genomic_DNA"/>
</dbReference>
<evidence type="ECO:0000313" key="2">
    <source>
        <dbReference type="Proteomes" id="UP000249542"/>
    </source>
</evidence>
<dbReference type="RefSeq" id="WP_111540939.1">
    <property type="nucleotide sequence ID" value="NZ_QKYV01000004.1"/>
</dbReference>
<evidence type="ECO:0000313" key="1">
    <source>
        <dbReference type="EMBL" id="PZW40564.1"/>
    </source>
</evidence>
<sequence length="100" mass="11807">MGDKFRNFLLQEKAEIPTILESSKLRSNYLFDLGFNAKQINSTSQFNHFSIHQDLKELQLRRQLDPNRNYPNRGIYTKNPTCQPYPLVEVRIFKDFSIGI</sequence>
<accession>A0A2W7I1F5</accession>
<protein>
    <submittedName>
        <fullName evidence="1">Uncharacterized protein</fullName>
    </submittedName>
</protein>
<dbReference type="AlphaFoldDB" id="A0A2W7I1F5"/>
<dbReference type="Proteomes" id="UP000249542">
    <property type="component" value="Unassembled WGS sequence"/>
</dbReference>
<organism evidence="1 2">
    <name type="scientific">Mesonia algae</name>
    <dbReference type="NCBI Taxonomy" id="213248"/>
    <lineage>
        <taxon>Bacteria</taxon>
        <taxon>Pseudomonadati</taxon>
        <taxon>Bacteroidota</taxon>
        <taxon>Flavobacteriia</taxon>
        <taxon>Flavobacteriales</taxon>
        <taxon>Flavobacteriaceae</taxon>
        <taxon>Mesonia</taxon>
    </lineage>
</organism>
<proteinExistence type="predicted"/>
<gene>
    <name evidence="1" type="ORF">LX95_01628</name>
</gene>
<keyword evidence="2" id="KW-1185">Reference proteome</keyword>
<comment type="caution">
    <text evidence="1">The sequence shown here is derived from an EMBL/GenBank/DDBJ whole genome shotgun (WGS) entry which is preliminary data.</text>
</comment>